<evidence type="ECO:0000313" key="1">
    <source>
        <dbReference type="EMBL" id="TGY78615.1"/>
    </source>
</evidence>
<organism evidence="1 2">
    <name type="scientific">Lepagella muris</name>
    <dbReference type="NCBI Taxonomy" id="3032870"/>
    <lineage>
        <taxon>Bacteria</taxon>
        <taxon>Pseudomonadati</taxon>
        <taxon>Bacteroidota</taxon>
        <taxon>Bacteroidia</taxon>
        <taxon>Bacteroidales</taxon>
        <taxon>Muribaculaceae</taxon>
        <taxon>Lepagella</taxon>
    </lineage>
</organism>
<gene>
    <name evidence="1" type="ORF">E5331_09865</name>
</gene>
<evidence type="ECO:0000313" key="2">
    <source>
        <dbReference type="Proteomes" id="UP000306319"/>
    </source>
</evidence>
<accession>A0AC61RGK5</accession>
<reference evidence="1" key="1">
    <citation type="submission" date="2019-04" db="EMBL/GenBank/DDBJ databases">
        <title>Microbes associate with the intestines of laboratory mice.</title>
        <authorList>
            <person name="Navarre W."/>
            <person name="Wong E."/>
            <person name="Huang K."/>
            <person name="Tropini C."/>
            <person name="Ng K."/>
            <person name="Yu B."/>
        </authorList>
    </citation>
    <scope>NUCLEOTIDE SEQUENCE</scope>
    <source>
        <strain evidence="1">NM04_E33</strain>
    </source>
</reference>
<dbReference type="EMBL" id="SRYB01000012">
    <property type="protein sequence ID" value="TGY78615.1"/>
    <property type="molecule type" value="Genomic_DNA"/>
</dbReference>
<keyword evidence="2" id="KW-1185">Reference proteome</keyword>
<protein>
    <submittedName>
        <fullName evidence="1">Uncharacterized protein</fullName>
    </submittedName>
</protein>
<proteinExistence type="predicted"/>
<comment type="caution">
    <text evidence="1">The sequence shown here is derived from an EMBL/GenBank/DDBJ whole genome shotgun (WGS) entry which is preliminary data.</text>
</comment>
<dbReference type="Proteomes" id="UP000306319">
    <property type="component" value="Unassembled WGS sequence"/>
</dbReference>
<name>A0AC61RGK5_9BACT</name>
<sequence>MSTSNDIIGKCRASIKTRLPRPRLSDIDATEYIEPLEEFIRQAQDAGCRIVQVDNAAETDRIIKETYPDAKRIASALPIVKCANLNPDTIPDPHELNDTDVGVVEGKFGVAENGAIWITQDVVERDVYFISENLVILLQKDQIVSNMHQAYGLVTFNNYGYGLFMAGPSKTADIAQVLVMGAQAARSVTVVLYNHPATPIES</sequence>